<dbReference type="EMBL" id="JBHSEP010000002">
    <property type="protein sequence ID" value="MFC4597653.1"/>
    <property type="molecule type" value="Genomic_DNA"/>
</dbReference>
<dbReference type="PRINTS" id="PR00743">
    <property type="entry name" value="GLHYDRLASE36"/>
</dbReference>
<comment type="caution">
    <text evidence="1">The sequence shown here is derived from an EMBL/GenBank/DDBJ whole genome shotgun (WGS) entry which is preliminary data.</text>
</comment>
<protein>
    <submittedName>
        <fullName evidence="1">Alpha-galactosidase</fullName>
        <ecNumber evidence="1">3.2.1.22</ecNumber>
    </submittedName>
</protein>
<dbReference type="InterPro" id="IPR013785">
    <property type="entry name" value="Aldolase_TIM"/>
</dbReference>
<dbReference type="Pfam" id="PF02065">
    <property type="entry name" value="Melibiase"/>
    <property type="match status" value="1"/>
</dbReference>
<proteinExistence type="predicted"/>
<dbReference type="InterPro" id="IPR002252">
    <property type="entry name" value="Glyco_hydro_36"/>
</dbReference>
<gene>
    <name evidence="1" type="ORF">ACFO3S_05335</name>
</gene>
<keyword evidence="1" id="KW-0326">Glycosidase</keyword>
<dbReference type="GO" id="GO:0004557">
    <property type="term" value="F:alpha-galactosidase activity"/>
    <property type="evidence" value="ECO:0007669"/>
    <property type="project" value="UniProtKB-EC"/>
</dbReference>
<sequence>MNNSTVILNNWLKQALPSDLQELLSFDFVPAGREQEAEWDLLQADMAGERSLKLALTSRRTEAVVELRRQTDHVLEIQTTLRGISPEPDEWQLIYPLRLIWASDRMISRAVSGGTDEDYYPPLAFTEFTRTGTFSRTNRQIASPVALSSAPDGRSSNRDLPFLLSAVPGAGVVSGLEWSGLWRQQLSYVPELGVHENEFVIPVDGLKLQPDELLALPTVHLVFYEGDADDGCNSFRRYVLEHIVPSCDRQPKLPTVSYDTWAGINNEFDIDFLKRQALRCAELGMEYFVLDAGWFRESFDKGVGNWYSVDESKFPEGIEPLSAFVRNLGMKMGFWLELERAHRESDICRERPEWFLTAEHVPRLMHQEYRHLNLAMSDAVDWAIETTAFWIEKLDLKWIRFDYNIEPMEYFRRADRSGKLMFRYVEGLYRMFDRLKERYPHVLFEACASGGRRIDLGILRRCHTAWISDHSFDPNICRYIQSGASRFLPGNLLNSAVTVLKIGAGDDCFGDLDFVSRMLGTFSINGDVASWSKELTARAARLIERYKEWRWLLVENFYPLTSSPGRADQPDIVQFADRAGRNSIVFGFVAEGDVSLRVRMKGLDASRAYRVTDPLTDGSETTDGAELAFRGLKVELRGGFAFVRLFHAV</sequence>
<dbReference type="SUPFAM" id="SSF51445">
    <property type="entry name" value="(Trans)glycosidases"/>
    <property type="match status" value="1"/>
</dbReference>
<dbReference type="RefSeq" id="WP_378093059.1">
    <property type="nucleotide sequence ID" value="NZ_JBHSEP010000002.1"/>
</dbReference>
<reference evidence="2" key="1">
    <citation type="journal article" date="2019" name="Int. J. Syst. Evol. Microbiol.">
        <title>The Global Catalogue of Microorganisms (GCM) 10K type strain sequencing project: providing services to taxonomists for standard genome sequencing and annotation.</title>
        <authorList>
            <consortium name="The Broad Institute Genomics Platform"/>
            <consortium name="The Broad Institute Genome Sequencing Center for Infectious Disease"/>
            <person name="Wu L."/>
            <person name="Ma J."/>
        </authorList>
    </citation>
    <scope>NUCLEOTIDE SEQUENCE [LARGE SCALE GENOMIC DNA]</scope>
    <source>
        <strain evidence="2">CCUG 49571</strain>
    </source>
</reference>
<dbReference type="InterPro" id="IPR017853">
    <property type="entry name" value="GH"/>
</dbReference>
<evidence type="ECO:0000313" key="2">
    <source>
        <dbReference type="Proteomes" id="UP001596028"/>
    </source>
</evidence>
<dbReference type="Proteomes" id="UP001596028">
    <property type="component" value="Unassembled WGS sequence"/>
</dbReference>
<dbReference type="CDD" id="cd14791">
    <property type="entry name" value="GH36"/>
    <property type="match status" value="1"/>
</dbReference>
<keyword evidence="2" id="KW-1185">Reference proteome</keyword>
<name>A0ABV9F9D5_9BACL</name>
<accession>A0ABV9F9D5</accession>
<dbReference type="Gene3D" id="3.20.20.70">
    <property type="entry name" value="Aldolase class I"/>
    <property type="match status" value="1"/>
</dbReference>
<keyword evidence="1" id="KW-0378">Hydrolase</keyword>
<dbReference type="EC" id="3.2.1.22" evidence="1"/>
<evidence type="ECO:0000313" key="1">
    <source>
        <dbReference type="EMBL" id="MFC4597653.1"/>
    </source>
</evidence>
<organism evidence="1 2">
    <name type="scientific">Cohnella hongkongensis</name>
    <dbReference type="NCBI Taxonomy" id="178337"/>
    <lineage>
        <taxon>Bacteria</taxon>
        <taxon>Bacillati</taxon>
        <taxon>Bacillota</taxon>
        <taxon>Bacilli</taxon>
        <taxon>Bacillales</taxon>
        <taxon>Paenibacillaceae</taxon>
        <taxon>Cohnella</taxon>
    </lineage>
</organism>